<dbReference type="FunCoup" id="A0A1S3I0C3">
    <property type="interactions" value="1097"/>
</dbReference>
<organism evidence="6 7">
    <name type="scientific">Lingula anatina</name>
    <name type="common">Brachiopod</name>
    <name type="synonym">Lingula unguis</name>
    <dbReference type="NCBI Taxonomy" id="7574"/>
    <lineage>
        <taxon>Eukaryota</taxon>
        <taxon>Metazoa</taxon>
        <taxon>Spiralia</taxon>
        <taxon>Lophotrochozoa</taxon>
        <taxon>Brachiopoda</taxon>
        <taxon>Linguliformea</taxon>
        <taxon>Lingulata</taxon>
        <taxon>Lingulida</taxon>
        <taxon>Linguloidea</taxon>
        <taxon>Lingulidae</taxon>
        <taxon>Lingula</taxon>
    </lineage>
</organism>
<evidence type="ECO:0000313" key="7">
    <source>
        <dbReference type="RefSeq" id="XP_013391712.1"/>
    </source>
</evidence>
<name>A0A1S3I0C3_LINAN</name>
<evidence type="ECO:0000259" key="4">
    <source>
        <dbReference type="Pfam" id="PF04710"/>
    </source>
</evidence>
<evidence type="ECO:0000259" key="5">
    <source>
        <dbReference type="Pfam" id="PF20723"/>
    </source>
</evidence>
<dbReference type="InterPro" id="IPR048335">
    <property type="entry name" value="Pellino_RING"/>
</dbReference>
<evidence type="ECO:0000256" key="3">
    <source>
        <dbReference type="SAM" id="MobiDB-lite"/>
    </source>
</evidence>
<dbReference type="InParanoid" id="A0A1S3I0C3"/>
<dbReference type="GO" id="GO:0000209">
    <property type="term" value="P:protein polyubiquitination"/>
    <property type="evidence" value="ECO:0007669"/>
    <property type="project" value="InterPro"/>
</dbReference>
<comment type="similarity">
    <text evidence="1">Belongs to the pellino family.</text>
</comment>
<dbReference type="STRING" id="7574.A0A1S3I0C3"/>
<dbReference type="GO" id="GO:0061630">
    <property type="term" value="F:ubiquitin protein ligase activity"/>
    <property type="evidence" value="ECO:0007669"/>
    <property type="project" value="InterPro"/>
</dbReference>
<feature type="compositionally biased region" description="Polar residues" evidence="3">
    <location>
        <begin position="15"/>
        <end position="35"/>
    </location>
</feature>
<keyword evidence="2" id="KW-0597">Phosphoprotein</keyword>
<dbReference type="Pfam" id="PF04710">
    <property type="entry name" value="Pellino_FHA"/>
    <property type="match status" value="1"/>
</dbReference>
<feature type="domain" description="Pellino RING" evidence="5">
    <location>
        <begin position="336"/>
        <end position="478"/>
    </location>
</feature>
<dbReference type="KEGG" id="lak:106159836"/>
<dbReference type="PIRSF" id="PIRSF038886">
    <property type="entry name" value="Pellino"/>
    <property type="match status" value="1"/>
</dbReference>
<dbReference type="PANTHER" id="PTHR12098">
    <property type="entry name" value="E3 UBIQUITIN-PROTEIN LIGASE PELLINO-RELATED"/>
    <property type="match status" value="1"/>
</dbReference>
<dbReference type="GeneID" id="106159836"/>
<dbReference type="PANTHER" id="PTHR12098:SF2">
    <property type="entry name" value="PROTEIN PELLINO"/>
    <property type="match status" value="1"/>
</dbReference>
<accession>A0A1S3I0C3</accession>
<evidence type="ECO:0000256" key="2">
    <source>
        <dbReference type="ARBA" id="ARBA00022553"/>
    </source>
</evidence>
<dbReference type="Proteomes" id="UP000085678">
    <property type="component" value="Unplaced"/>
</dbReference>
<evidence type="ECO:0000313" key="6">
    <source>
        <dbReference type="Proteomes" id="UP000085678"/>
    </source>
</evidence>
<dbReference type="Pfam" id="PF20723">
    <property type="entry name" value="Pellino_RING"/>
    <property type="match status" value="1"/>
</dbReference>
<evidence type="ECO:0000256" key="1">
    <source>
        <dbReference type="ARBA" id="ARBA00005639"/>
    </source>
</evidence>
<dbReference type="InterPro" id="IPR048334">
    <property type="entry name" value="Pellino_FHA"/>
</dbReference>
<feature type="domain" description="Pellino FHA" evidence="4">
    <location>
        <begin position="75"/>
        <end position="331"/>
    </location>
</feature>
<dbReference type="InterPro" id="IPR006800">
    <property type="entry name" value="Pellino_fam"/>
</dbReference>
<protein>
    <submittedName>
        <fullName evidence="7">E3 ubiquitin-protein ligase pellino homolog 2</fullName>
    </submittedName>
</protein>
<dbReference type="OrthoDB" id="8801906at2759"/>
<reference evidence="7" key="1">
    <citation type="submission" date="2025-08" db="UniProtKB">
        <authorList>
            <consortium name="RefSeq"/>
        </authorList>
    </citation>
    <scope>IDENTIFICATION</scope>
    <source>
        <tissue evidence="7">Gonads</tissue>
    </source>
</reference>
<gene>
    <name evidence="7" type="primary">LOC106159836</name>
</gene>
<dbReference type="GO" id="GO:0008592">
    <property type="term" value="P:regulation of Toll signaling pathway"/>
    <property type="evidence" value="ECO:0007669"/>
    <property type="project" value="InterPro"/>
</dbReference>
<dbReference type="AlphaFoldDB" id="A0A1S3I0C3"/>
<proteinExistence type="inferred from homology"/>
<dbReference type="RefSeq" id="XP_013391712.1">
    <property type="nucleotide sequence ID" value="XM_013536258.2"/>
</dbReference>
<keyword evidence="6" id="KW-1185">Reference proteome</keyword>
<feature type="region of interest" description="Disordered" evidence="3">
    <location>
        <begin position="1"/>
        <end position="35"/>
    </location>
</feature>
<sequence length="478" mass="52926">MPDTQQIALEDPNKQKLQQVPQEPANNGDTKQTDLVQTVKEQLPEVVPLETKSSLKAKLSLGDDDKKHGSPKKVTPLKYGEIVVLGYNGVLTQGDKGRRRSKFTLWKRQEANGVKPSRKHIVKNPQASHVVQDSKQHSVSFTLSRNQAIVIEYVHNEDTDMFQIGRSSEGPIDFVVMDTVPGDQRVDNYTVSQSTISRFACRILVERNPPYTARIFAAGFDSHRNIFLGEKATKWHTDGEIDGLTTNGILIMHPVGGFTVDAKPGVWREVSVGGGIYALRESRSTPGKSCVIEEEDNVLRDGTLIDLCGATLLWRSALGLLASPSPKELEEEIKKINAGRPQCPVGLNTLVLPHRQSKGTLMATEKQPHVYLYCGHVHGMHEWGQKEDDNRQCPMCLKVGPFVRLLPGSETSLYVESAPPTHCFSPCGHMASEESVKYWSSIPIPHGCHGFRAACPFCAMPLSGDPGYMRLIFQDNVD</sequence>